<name>A0AAW4HBA4_VIBVL</name>
<dbReference type="RefSeq" id="WP_080525995.1">
    <property type="nucleotide sequence ID" value="NZ_JAFKOQ010000004.1"/>
</dbReference>
<evidence type="ECO:0000313" key="2">
    <source>
        <dbReference type="EMBL" id="MBN8121846.1"/>
    </source>
</evidence>
<dbReference type="Proteomes" id="UP000664056">
    <property type="component" value="Unassembled WGS sequence"/>
</dbReference>
<feature type="coiled-coil region" evidence="1">
    <location>
        <begin position="132"/>
        <end position="166"/>
    </location>
</feature>
<proteinExistence type="predicted"/>
<dbReference type="AlphaFoldDB" id="A0AAW4HBA4"/>
<evidence type="ECO:0000313" key="3">
    <source>
        <dbReference type="Proteomes" id="UP000664056"/>
    </source>
</evidence>
<dbReference type="EMBL" id="JAFKOQ010000004">
    <property type="protein sequence ID" value="MBN8121846.1"/>
    <property type="molecule type" value="Genomic_DNA"/>
</dbReference>
<gene>
    <name evidence="2" type="ORF">J0J18_08890</name>
</gene>
<reference evidence="2" key="1">
    <citation type="submission" date="2021-03" db="EMBL/GenBank/DDBJ databases">
        <title>Study of the foodborne Vibrio vulnificus isolates from China.</title>
        <authorList>
            <person name="Zheng Z."/>
            <person name="Ye L."/>
        </authorList>
    </citation>
    <scope>NUCLEOTIDE SEQUENCE</scope>
    <source>
        <strain evidence="2">Vv1582</strain>
    </source>
</reference>
<keyword evidence="1" id="KW-0175">Coiled coil</keyword>
<sequence length="171" mass="20533">MHLNWLKPENEEQSIWLVRYIKNRYGDLDKTLSTYKNVPKQYVKQFKAIAPIRWADEEVRKARYRKMYDAWTSKKRRNQRKKTGSDLRITLSQKDKKRFVSLSKKRNLTQSELVVFLLDAYGSMQSEMDTMSDELNRKIETREFEINKYKAEVEKLSAELENLKESPESQL</sequence>
<accession>A0AAW4HBA4</accession>
<organism evidence="2 3">
    <name type="scientific">Vibrio vulnificus</name>
    <dbReference type="NCBI Taxonomy" id="672"/>
    <lineage>
        <taxon>Bacteria</taxon>
        <taxon>Pseudomonadati</taxon>
        <taxon>Pseudomonadota</taxon>
        <taxon>Gammaproteobacteria</taxon>
        <taxon>Vibrionales</taxon>
        <taxon>Vibrionaceae</taxon>
        <taxon>Vibrio</taxon>
    </lineage>
</organism>
<comment type="caution">
    <text evidence="2">The sequence shown here is derived from an EMBL/GenBank/DDBJ whole genome shotgun (WGS) entry which is preliminary data.</text>
</comment>
<evidence type="ECO:0000256" key="1">
    <source>
        <dbReference type="SAM" id="Coils"/>
    </source>
</evidence>
<protein>
    <submittedName>
        <fullName evidence="2">Uncharacterized protein</fullName>
    </submittedName>
</protein>